<evidence type="ECO:0000256" key="1">
    <source>
        <dbReference type="ARBA" id="ARBA00022723"/>
    </source>
</evidence>
<keyword evidence="1" id="KW-0479">Metal-binding</keyword>
<evidence type="ECO:0000259" key="3">
    <source>
        <dbReference type="SMART" id="SM00910"/>
    </source>
</evidence>
<feature type="domain" description="HIRAN" evidence="3">
    <location>
        <begin position="413"/>
        <end position="504"/>
    </location>
</feature>
<accession>A0ABX5XIL8</accession>
<gene>
    <name evidence="4" type="ORF">TBK1r_05060</name>
</gene>
<reference evidence="4 5" key="1">
    <citation type="submission" date="2019-02" db="EMBL/GenBank/DDBJ databases">
        <title>Deep-cultivation of Planctomycetes and their phenomic and genomic characterization uncovers novel biology.</title>
        <authorList>
            <person name="Wiegand S."/>
            <person name="Jogler M."/>
            <person name="Boedeker C."/>
            <person name="Pinto D."/>
            <person name="Vollmers J."/>
            <person name="Rivas-Marin E."/>
            <person name="Kohn T."/>
            <person name="Peeters S.H."/>
            <person name="Heuer A."/>
            <person name="Rast P."/>
            <person name="Oberbeckmann S."/>
            <person name="Bunk B."/>
            <person name="Jeske O."/>
            <person name="Meyerdierks A."/>
            <person name="Storesund J.E."/>
            <person name="Kallscheuer N."/>
            <person name="Luecker S."/>
            <person name="Lage O.M."/>
            <person name="Pohl T."/>
            <person name="Merkel B.J."/>
            <person name="Hornburger P."/>
            <person name="Mueller R.-W."/>
            <person name="Bruemmer F."/>
            <person name="Labrenz M."/>
            <person name="Spormann A.M."/>
            <person name="Op den Camp H."/>
            <person name="Overmann J."/>
            <person name="Amann R."/>
            <person name="Jetten M.S.M."/>
            <person name="Mascher T."/>
            <person name="Medema M.H."/>
            <person name="Devos D.P."/>
            <person name="Kaster A.-K."/>
            <person name="Ovreas L."/>
            <person name="Rohde M."/>
            <person name="Galperin M.Y."/>
            <person name="Jogler C."/>
        </authorList>
    </citation>
    <scope>NUCLEOTIDE SEQUENCE [LARGE SCALE GENOMIC DNA]</scope>
    <source>
        <strain evidence="4 5">TBK1r</strain>
    </source>
</reference>
<dbReference type="InterPro" id="IPR014905">
    <property type="entry name" value="HIRAN"/>
</dbReference>
<dbReference type="SMART" id="SM00910">
    <property type="entry name" value="HIRAN"/>
    <property type="match status" value="1"/>
</dbReference>
<organism evidence="4 5">
    <name type="scientific">Stieleria magnilauensis</name>
    <dbReference type="NCBI Taxonomy" id="2527963"/>
    <lineage>
        <taxon>Bacteria</taxon>
        <taxon>Pseudomonadati</taxon>
        <taxon>Planctomycetota</taxon>
        <taxon>Planctomycetia</taxon>
        <taxon>Pirellulales</taxon>
        <taxon>Pirellulaceae</taxon>
        <taxon>Stieleria</taxon>
    </lineage>
</organism>
<dbReference type="Proteomes" id="UP000318081">
    <property type="component" value="Chromosome"/>
</dbReference>
<keyword evidence="5" id="KW-1185">Reference proteome</keyword>
<dbReference type="Gene3D" id="3.30.70.2330">
    <property type="match status" value="1"/>
</dbReference>
<evidence type="ECO:0000256" key="2">
    <source>
        <dbReference type="ARBA" id="ARBA00022801"/>
    </source>
</evidence>
<evidence type="ECO:0000313" key="5">
    <source>
        <dbReference type="Proteomes" id="UP000318081"/>
    </source>
</evidence>
<keyword evidence="2" id="KW-0378">Hydrolase</keyword>
<proteinExistence type="predicted"/>
<evidence type="ECO:0000313" key="4">
    <source>
        <dbReference type="EMBL" id="QDV81587.1"/>
    </source>
</evidence>
<sequence length="504" mass="56177">MDPSMSEEMLVFICSYCEKAIRYQAAQQGRRGKCPKCEKPVVLVDNKSKVVDDALSSSWFYQRMRLLRGREDVGPISDIEFLEMVKKGHIAAGDEVKSPELTKGKWVDVSKLKLVVVSERINQRDAERKRRANAQIRRQKADQENRAKLKRGIRSAIESGRISSQHRQAIENFALAAGIPEDEVQETIASQSKQLIREVFEEALEDGILEPREEQQLSQLAISLGVELEFAKEDELRISVCRLAYELDSGNFVPQDSGSAPFKMGAKEELLAQSKVHWHEVVTLKRPAGIPLGGDNYLKEIGSGIAYLTTKQVSMVGALQSKKFTLSSVQRVTRYTDGVLFNRSSGKSVFVKMPMDSEAPARFALIAEHACSGEPVLGVMPSAAFIPKTATVDAGATVPKQSQRIQQSGADPRYTFRVVGDFVGNRESYIRKLRTGAPIVLVREPTNEHDPHAVAVYDSAHHQLGYLKRDVAYWFSPLLRRKPETTAKVHCFSSEGSLIVGVYL</sequence>
<name>A0ABX5XIL8_9BACT</name>
<dbReference type="Pfam" id="PF08797">
    <property type="entry name" value="HIRAN"/>
    <property type="match status" value="1"/>
</dbReference>
<protein>
    <submittedName>
        <fullName evidence="4">HIRAN domain protein</fullName>
    </submittedName>
</protein>
<dbReference type="EMBL" id="CP036432">
    <property type="protein sequence ID" value="QDV81587.1"/>
    <property type="molecule type" value="Genomic_DNA"/>
</dbReference>